<dbReference type="GO" id="GO:0004252">
    <property type="term" value="F:serine-type endopeptidase activity"/>
    <property type="evidence" value="ECO:0007669"/>
    <property type="project" value="InterPro"/>
</dbReference>
<sequence>ILHHGLFSIFCIYRIIGGNYCDKTGRLFHVRLEGMSRSHRILCGGSLIHPNWILTSASCINTRRLNEQHVYDSHVSLQYPMLLLQHNFSVSTCQLLRLLISCQHMGVYSLLKHRTRMCVM</sequence>
<reference evidence="2" key="2">
    <citation type="submission" date="2025-09" db="UniProtKB">
        <authorList>
            <consortium name="Ensembl"/>
        </authorList>
    </citation>
    <scope>IDENTIFICATION</scope>
</reference>
<keyword evidence="3" id="KW-1185">Reference proteome</keyword>
<accession>A0A3B5LNS2</accession>
<protein>
    <recommendedName>
        <fullName evidence="1">Peptidase S1 domain-containing protein</fullName>
    </recommendedName>
</protein>
<dbReference type="AlphaFoldDB" id="A0A3B5LNS2"/>
<dbReference type="Proteomes" id="UP000261380">
    <property type="component" value="Unplaced"/>
</dbReference>
<feature type="domain" description="Peptidase S1" evidence="1">
    <location>
        <begin position="15"/>
        <end position="62"/>
    </location>
</feature>
<evidence type="ECO:0000313" key="3">
    <source>
        <dbReference type="Proteomes" id="UP000261380"/>
    </source>
</evidence>
<proteinExistence type="predicted"/>
<evidence type="ECO:0000313" key="2">
    <source>
        <dbReference type="Ensembl" id="ENSXCOP00000009494.1"/>
    </source>
</evidence>
<dbReference type="GO" id="GO:0006508">
    <property type="term" value="P:proteolysis"/>
    <property type="evidence" value="ECO:0007669"/>
    <property type="project" value="InterPro"/>
</dbReference>
<name>A0A3B5LNS2_9TELE</name>
<dbReference type="InterPro" id="IPR043504">
    <property type="entry name" value="Peptidase_S1_PA_chymotrypsin"/>
</dbReference>
<dbReference type="Pfam" id="PF00089">
    <property type="entry name" value="Trypsin"/>
    <property type="match status" value="1"/>
</dbReference>
<dbReference type="SUPFAM" id="SSF50494">
    <property type="entry name" value="Trypsin-like serine proteases"/>
    <property type="match status" value="1"/>
</dbReference>
<dbReference type="Gene3D" id="2.40.10.10">
    <property type="entry name" value="Trypsin-like serine proteases"/>
    <property type="match status" value="1"/>
</dbReference>
<reference evidence="2" key="1">
    <citation type="submission" date="2025-08" db="UniProtKB">
        <authorList>
            <consortium name="Ensembl"/>
        </authorList>
    </citation>
    <scope>IDENTIFICATION</scope>
</reference>
<organism evidence="2 3">
    <name type="scientific">Xiphophorus couchianus</name>
    <name type="common">Monterrey platyfish</name>
    <dbReference type="NCBI Taxonomy" id="32473"/>
    <lineage>
        <taxon>Eukaryota</taxon>
        <taxon>Metazoa</taxon>
        <taxon>Chordata</taxon>
        <taxon>Craniata</taxon>
        <taxon>Vertebrata</taxon>
        <taxon>Euteleostomi</taxon>
        <taxon>Actinopterygii</taxon>
        <taxon>Neopterygii</taxon>
        <taxon>Teleostei</taxon>
        <taxon>Neoteleostei</taxon>
        <taxon>Acanthomorphata</taxon>
        <taxon>Ovalentaria</taxon>
        <taxon>Atherinomorphae</taxon>
        <taxon>Cyprinodontiformes</taxon>
        <taxon>Poeciliidae</taxon>
        <taxon>Poeciliinae</taxon>
        <taxon>Xiphophorus</taxon>
    </lineage>
</organism>
<dbReference type="Ensembl" id="ENSXCOT00000009606.1">
    <property type="protein sequence ID" value="ENSXCOP00000009494.1"/>
    <property type="gene ID" value="ENSXCOG00000007230.1"/>
</dbReference>
<dbReference type="InterPro" id="IPR001254">
    <property type="entry name" value="Trypsin_dom"/>
</dbReference>
<dbReference type="InterPro" id="IPR009003">
    <property type="entry name" value="Peptidase_S1_PA"/>
</dbReference>
<evidence type="ECO:0000259" key="1">
    <source>
        <dbReference type="Pfam" id="PF00089"/>
    </source>
</evidence>
<dbReference type="GeneTree" id="ENSGT01150000290188"/>